<sequence>MASGETLHCSAGTMMMKTSCKDDLPGLFQSNLGIRPVDYSSLNQKESLGKGASSTVHRAISRGKEVAVKTFIGADIEKFQEETLIIARLSHPNITTFYNYAFNKRKCSIVMELMDDDLYCLMHKRMDSPESEHRPPFSIPEAVDVIRQVAEGMNYLHENKIVHRDLKSANILYRKVEGRKSGTRYGLQFKVADFGLSKTKNTSRTKSILTPNLGTERWMPPELIQIPGQASTSCENSINYPFKCDVYSFAMVCFEILTGETPFQTMKTTEALEMVLNGDRPHLPDHCPSKLKALIEKCWNKEPSKRPCFPDICEELKNLEGLLLAGSTHSQGSLPTVHGDAINDTPSSIAVINDDPSHAREHDFLEPEHIELQDPSLAYVQGRDRLSKVICEKIYEEKRPYGPRILGLYGMGGIGKTTICKVMCHKFQFLDAVCHLEFGSKSDLELMREAVRKFTDSTHVPLESLDEDKCMDLLGRDVWKRKVFLALDNVNTPSAKEQAEAYLKVKYAPGSIVLVTSRSLDKLQFFNMPDSDPLEMPELNDDEARGLFLYHASPQEEIDETLLMRCVKRCYFKRSVDGDGYCYHPLALKVLGAQLGFHSEDWAWQLDALDQYMDTTLDPFPVSERDGIFPILRICYESLLPRDQNLFMHVALSSRQLRDFITRLPSHGINVKRRVKGTNVKIRLENLKWKSLVEDLDYESTQPVSMHDLLREFGQKIHSDEVTSFRRIYVRHMIVFKRVVKRMNWMNACTVLKLLNCQVEDQVLDLRALNHLKILECFSDPVLKSKRSSLKFLGLESRRILVVLKCGINLREASCTGETQCLSSVHVSYLKSDRNRNSLRTFWLPYVQIPILLKEAKICFIDRADTIEPDLSSSMSDLRYSMDRSEWHWLRSCPGAVALEELDFSGCSMLQELPNLRNLTSLKKLLTTGCQSIQALRGLGDLVALQELDLSGCPKLQDIPKLRKLRCLRRLILTGCQFIEALRGLGDLVALQELDVSGCSMLQGLPHLGQLRSLRKLDVTGCCLVRSLPGVGDLVSLQELRASTFELVDHDIIGKLTNLRVLIINYKRYRSVSSIRWALAAGD</sequence>
<dbReference type="PANTHER" id="PTHR44329:SF260">
    <property type="entry name" value="PROTEIN KINASE DOMAIN-CONTAINING PROTEIN"/>
    <property type="match status" value="1"/>
</dbReference>
<dbReference type="InterPro" id="IPR011009">
    <property type="entry name" value="Kinase-like_dom_sf"/>
</dbReference>
<keyword evidence="3" id="KW-0808">Transferase</keyword>
<dbReference type="SUPFAM" id="SSF56112">
    <property type="entry name" value="Protein kinase-like (PK-like)"/>
    <property type="match status" value="1"/>
</dbReference>
<name>A0A8T0J9N6_CERPU</name>
<dbReference type="CDD" id="cd13999">
    <property type="entry name" value="STKc_MAP3K-like"/>
    <property type="match status" value="1"/>
</dbReference>
<dbReference type="SUPFAM" id="SSF52058">
    <property type="entry name" value="L domain-like"/>
    <property type="match status" value="1"/>
</dbReference>
<dbReference type="Pfam" id="PF23598">
    <property type="entry name" value="LRR_14"/>
    <property type="match status" value="1"/>
</dbReference>
<evidence type="ECO:0000256" key="2">
    <source>
        <dbReference type="ARBA" id="ARBA00022527"/>
    </source>
</evidence>
<feature type="binding site" evidence="8">
    <location>
        <position position="69"/>
    </location>
    <ligand>
        <name>ATP</name>
        <dbReference type="ChEBI" id="CHEBI:30616"/>
    </ligand>
</feature>
<dbReference type="PANTHER" id="PTHR44329">
    <property type="entry name" value="SERINE/THREONINE-PROTEIN KINASE TNNI3K-RELATED"/>
    <property type="match status" value="1"/>
</dbReference>
<dbReference type="InterPro" id="IPR002182">
    <property type="entry name" value="NB-ARC"/>
</dbReference>
<reference evidence="10" key="1">
    <citation type="submission" date="2020-06" db="EMBL/GenBank/DDBJ databases">
        <title>WGS assembly of Ceratodon purpureus strain R40.</title>
        <authorList>
            <person name="Carey S.B."/>
            <person name="Jenkins J."/>
            <person name="Shu S."/>
            <person name="Lovell J.T."/>
            <person name="Sreedasyam A."/>
            <person name="Maumus F."/>
            <person name="Tiley G.P."/>
            <person name="Fernandez-Pozo N."/>
            <person name="Barry K."/>
            <person name="Chen C."/>
            <person name="Wang M."/>
            <person name="Lipzen A."/>
            <person name="Daum C."/>
            <person name="Saski C.A."/>
            <person name="Payton A.C."/>
            <person name="Mcbreen J.C."/>
            <person name="Conrad R.E."/>
            <person name="Kollar L.M."/>
            <person name="Olsson S."/>
            <person name="Huttunen S."/>
            <person name="Landis J.B."/>
            <person name="Wickett N.J."/>
            <person name="Johnson M.G."/>
            <person name="Rensing S.A."/>
            <person name="Grimwood J."/>
            <person name="Schmutz J."/>
            <person name="Mcdaniel S.F."/>
        </authorList>
    </citation>
    <scope>NUCLEOTIDE SEQUENCE</scope>
    <source>
        <strain evidence="10">R40</strain>
    </source>
</reference>
<evidence type="ECO:0000256" key="6">
    <source>
        <dbReference type="ARBA" id="ARBA00022777"/>
    </source>
</evidence>
<evidence type="ECO:0000256" key="4">
    <source>
        <dbReference type="ARBA" id="ARBA00022737"/>
    </source>
</evidence>
<dbReference type="GO" id="GO:0004674">
    <property type="term" value="F:protein serine/threonine kinase activity"/>
    <property type="evidence" value="ECO:0007669"/>
    <property type="project" value="UniProtKB-KW"/>
</dbReference>
<dbReference type="InterPro" id="IPR017441">
    <property type="entry name" value="Protein_kinase_ATP_BS"/>
</dbReference>
<dbReference type="InterPro" id="IPR032675">
    <property type="entry name" value="LRR_dom_sf"/>
</dbReference>
<dbReference type="Proteomes" id="UP000822688">
    <property type="component" value="Chromosome 1"/>
</dbReference>
<organism evidence="10 11">
    <name type="scientific">Ceratodon purpureus</name>
    <name type="common">Fire moss</name>
    <name type="synonym">Dicranum purpureum</name>
    <dbReference type="NCBI Taxonomy" id="3225"/>
    <lineage>
        <taxon>Eukaryota</taxon>
        <taxon>Viridiplantae</taxon>
        <taxon>Streptophyta</taxon>
        <taxon>Embryophyta</taxon>
        <taxon>Bryophyta</taxon>
        <taxon>Bryophytina</taxon>
        <taxon>Bryopsida</taxon>
        <taxon>Dicranidae</taxon>
        <taxon>Pseudoditrichales</taxon>
        <taxon>Ditrichaceae</taxon>
        <taxon>Ceratodon</taxon>
    </lineage>
</organism>
<protein>
    <recommendedName>
        <fullName evidence="9">Protein kinase domain-containing protein</fullName>
    </recommendedName>
</protein>
<dbReference type="Gene3D" id="3.30.200.20">
    <property type="entry name" value="Phosphorylase Kinase, domain 1"/>
    <property type="match status" value="1"/>
</dbReference>
<dbReference type="AlphaFoldDB" id="A0A8T0J9N6"/>
<proteinExistence type="inferred from homology"/>
<dbReference type="PROSITE" id="PS00107">
    <property type="entry name" value="PROTEIN_KINASE_ATP"/>
    <property type="match status" value="1"/>
</dbReference>
<evidence type="ECO:0000313" key="10">
    <source>
        <dbReference type="EMBL" id="KAG0591832.1"/>
    </source>
</evidence>
<dbReference type="GO" id="GO:0005524">
    <property type="term" value="F:ATP binding"/>
    <property type="evidence" value="ECO:0007669"/>
    <property type="project" value="UniProtKB-UniRule"/>
</dbReference>
<accession>A0A8T0J9N6</accession>
<dbReference type="InterPro" id="IPR027417">
    <property type="entry name" value="P-loop_NTPase"/>
</dbReference>
<dbReference type="PROSITE" id="PS50011">
    <property type="entry name" value="PROTEIN_KINASE_DOM"/>
    <property type="match status" value="1"/>
</dbReference>
<keyword evidence="11" id="KW-1185">Reference proteome</keyword>
<keyword evidence="5 8" id="KW-0547">Nucleotide-binding</keyword>
<evidence type="ECO:0000256" key="7">
    <source>
        <dbReference type="ARBA" id="ARBA00022840"/>
    </source>
</evidence>
<dbReference type="InterPro" id="IPR001245">
    <property type="entry name" value="Ser-Thr/Tyr_kinase_cat_dom"/>
</dbReference>
<keyword evidence="4" id="KW-0677">Repeat</keyword>
<dbReference type="PROSITE" id="PS00108">
    <property type="entry name" value="PROTEIN_KINASE_ST"/>
    <property type="match status" value="1"/>
</dbReference>
<evidence type="ECO:0000259" key="9">
    <source>
        <dbReference type="PROSITE" id="PS50011"/>
    </source>
</evidence>
<evidence type="ECO:0000256" key="8">
    <source>
        <dbReference type="PROSITE-ProRule" id="PRU10141"/>
    </source>
</evidence>
<dbReference type="GO" id="GO:0006952">
    <property type="term" value="P:defense response"/>
    <property type="evidence" value="ECO:0007669"/>
    <property type="project" value="UniProtKB-KW"/>
</dbReference>
<comment type="similarity">
    <text evidence="1">Belongs to the protein kinase superfamily. TKL Ser/Thr protein kinase family. ROCO subfamily.</text>
</comment>
<comment type="caution">
    <text evidence="10">The sequence shown here is derived from an EMBL/GenBank/DDBJ whole genome shotgun (WGS) entry which is preliminary data.</text>
</comment>
<dbReference type="Gene3D" id="3.80.10.10">
    <property type="entry name" value="Ribonuclease Inhibitor"/>
    <property type="match status" value="1"/>
</dbReference>
<dbReference type="InterPro" id="IPR008271">
    <property type="entry name" value="Ser/Thr_kinase_AS"/>
</dbReference>
<dbReference type="InterPro" id="IPR051681">
    <property type="entry name" value="Ser/Thr_Kinases-Pseudokinases"/>
</dbReference>
<feature type="domain" description="Protein kinase" evidence="9">
    <location>
        <begin position="42"/>
        <end position="323"/>
    </location>
</feature>
<dbReference type="GO" id="GO:0043531">
    <property type="term" value="F:ADP binding"/>
    <property type="evidence" value="ECO:0007669"/>
    <property type="project" value="InterPro"/>
</dbReference>
<evidence type="ECO:0000256" key="1">
    <source>
        <dbReference type="ARBA" id="ARBA00008171"/>
    </source>
</evidence>
<evidence type="ECO:0000256" key="3">
    <source>
        <dbReference type="ARBA" id="ARBA00022679"/>
    </source>
</evidence>
<gene>
    <name evidence="10" type="ORF">KC19_1G205600</name>
</gene>
<dbReference type="Pfam" id="PF07714">
    <property type="entry name" value="PK_Tyr_Ser-Thr"/>
    <property type="match status" value="1"/>
</dbReference>
<dbReference type="Pfam" id="PF00931">
    <property type="entry name" value="NB-ARC"/>
    <property type="match status" value="1"/>
</dbReference>
<keyword evidence="7 8" id="KW-0067">ATP-binding</keyword>
<dbReference type="PRINTS" id="PR00364">
    <property type="entry name" value="DISEASERSIST"/>
</dbReference>
<dbReference type="InterPro" id="IPR055414">
    <property type="entry name" value="LRR_R13L4/SHOC2-like"/>
</dbReference>
<evidence type="ECO:0000313" key="11">
    <source>
        <dbReference type="Proteomes" id="UP000822688"/>
    </source>
</evidence>
<keyword evidence="6" id="KW-0418">Kinase</keyword>
<dbReference type="SMART" id="SM00220">
    <property type="entry name" value="S_TKc"/>
    <property type="match status" value="1"/>
</dbReference>
<keyword evidence="2" id="KW-0723">Serine/threonine-protein kinase</keyword>
<dbReference type="Gene3D" id="1.10.510.10">
    <property type="entry name" value="Transferase(Phosphotransferase) domain 1"/>
    <property type="match status" value="1"/>
</dbReference>
<evidence type="ECO:0000256" key="5">
    <source>
        <dbReference type="ARBA" id="ARBA00022741"/>
    </source>
</evidence>
<dbReference type="Gene3D" id="3.40.50.300">
    <property type="entry name" value="P-loop containing nucleotide triphosphate hydrolases"/>
    <property type="match status" value="1"/>
</dbReference>
<dbReference type="SUPFAM" id="SSF52540">
    <property type="entry name" value="P-loop containing nucleoside triphosphate hydrolases"/>
    <property type="match status" value="1"/>
</dbReference>
<dbReference type="InterPro" id="IPR000719">
    <property type="entry name" value="Prot_kinase_dom"/>
</dbReference>
<dbReference type="EMBL" id="CM026421">
    <property type="protein sequence ID" value="KAG0591832.1"/>
    <property type="molecule type" value="Genomic_DNA"/>
</dbReference>